<dbReference type="RefSeq" id="WP_003962367.1">
    <property type="nucleotide sequence ID" value="NZ_CM000913.1"/>
</dbReference>
<dbReference type="KEGG" id="sclf:BB341_03540"/>
<dbReference type="Pfam" id="PF04020">
    <property type="entry name" value="Phage_holin_4_2"/>
    <property type="match status" value="1"/>
</dbReference>
<organism evidence="3 4">
    <name type="scientific">Streptomyces clavuligerus</name>
    <dbReference type="NCBI Taxonomy" id="1901"/>
    <lineage>
        <taxon>Bacteria</taxon>
        <taxon>Bacillati</taxon>
        <taxon>Actinomycetota</taxon>
        <taxon>Actinomycetes</taxon>
        <taxon>Kitasatosporales</taxon>
        <taxon>Streptomycetaceae</taxon>
        <taxon>Streptomyces</taxon>
    </lineage>
</organism>
<feature type="region of interest" description="Disordered" evidence="1">
    <location>
        <begin position="695"/>
        <end position="725"/>
    </location>
</feature>
<dbReference type="eggNOG" id="COG1524">
    <property type="taxonomic scope" value="Bacteria"/>
</dbReference>
<dbReference type="EMBL" id="CM000913">
    <property type="protein sequence ID" value="EFG10164.1"/>
    <property type="molecule type" value="Genomic_DNA"/>
</dbReference>
<evidence type="ECO:0000256" key="2">
    <source>
        <dbReference type="SAM" id="Phobius"/>
    </source>
</evidence>
<dbReference type="Pfam" id="PF01663">
    <property type="entry name" value="Phosphodiest"/>
    <property type="match status" value="1"/>
</dbReference>
<evidence type="ECO:0000313" key="4">
    <source>
        <dbReference type="Proteomes" id="UP000002357"/>
    </source>
</evidence>
<dbReference type="InterPro" id="IPR007165">
    <property type="entry name" value="Phage_holin_4_2"/>
</dbReference>
<reference evidence="3 4" key="1">
    <citation type="journal article" date="2010" name="Genome Biol. Evol.">
        <title>The sequence of a 1.8-mb bacterial linear plasmid reveals a rich evolutionary reservoir of secondary metabolic pathways.</title>
        <authorList>
            <person name="Medema M.H."/>
            <person name="Trefzer A."/>
            <person name="Kovalchuk A."/>
            <person name="van den Berg M."/>
            <person name="Mueller U."/>
            <person name="Heijne W."/>
            <person name="Wu L."/>
            <person name="Alam M.T."/>
            <person name="Ronning C.M."/>
            <person name="Nierman W.C."/>
            <person name="Bovenberg R.A.L."/>
            <person name="Breitling R."/>
            <person name="Takano E."/>
        </authorList>
    </citation>
    <scope>NUCLEOTIDE SEQUENCE [LARGE SCALE GENOMIC DNA]</scope>
    <source>
        <strain evidence="4">ATCC 27064 / DSM 738 / JCM 4710 / NBRC 13307 / NCIMB 12785 / NRRL 3585 / VKM Ac-602</strain>
    </source>
</reference>
<dbReference type="STRING" id="1901.BB341_03540"/>
<feature type="transmembrane region" description="Helical" evidence="2">
    <location>
        <begin position="83"/>
        <end position="110"/>
    </location>
</feature>
<gene>
    <name evidence="3" type="ORF">SCLAV_5091</name>
</gene>
<feature type="compositionally biased region" description="Gly residues" evidence="1">
    <location>
        <begin position="515"/>
        <end position="527"/>
    </location>
</feature>
<dbReference type="eggNOG" id="COG1950">
    <property type="taxonomic scope" value="Bacteria"/>
</dbReference>
<dbReference type="GeneID" id="93728484"/>
<dbReference type="AlphaFoldDB" id="E2PX87"/>
<feature type="compositionally biased region" description="Basic and acidic residues" evidence="1">
    <location>
        <begin position="702"/>
        <end position="714"/>
    </location>
</feature>
<protein>
    <submittedName>
        <fullName evidence="3">Putative membrane protein</fullName>
    </submittedName>
</protein>
<feature type="transmembrane region" description="Helical" evidence="2">
    <location>
        <begin position="53"/>
        <end position="76"/>
    </location>
</feature>
<evidence type="ECO:0000256" key="1">
    <source>
        <dbReference type="SAM" id="MobiDB-lite"/>
    </source>
</evidence>
<proteinExistence type="predicted"/>
<feature type="region of interest" description="Disordered" evidence="1">
    <location>
        <begin position="491"/>
        <end position="530"/>
    </location>
</feature>
<accession>E2PX87</accession>
<dbReference type="InterPro" id="IPR017850">
    <property type="entry name" value="Alkaline_phosphatase_core_sf"/>
</dbReference>
<evidence type="ECO:0000313" key="3">
    <source>
        <dbReference type="EMBL" id="EFG10164.1"/>
    </source>
</evidence>
<dbReference type="OrthoDB" id="5404822at2"/>
<keyword evidence="2" id="KW-1133">Transmembrane helix</keyword>
<dbReference type="SUPFAM" id="SSF53649">
    <property type="entry name" value="Alkaline phosphatase-like"/>
    <property type="match status" value="1"/>
</dbReference>
<keyword evidence="4" id="KW-1185">Reference proteome</keyword>
<dbReference type="Proteomes" id="UP000002357">
    <property type="component" value="Chromosome"/>
</dbReference>
<keyword evidence="2" id="KW-0812">Transmembrane</keyword>
<dbReference type="InterPro" id="IPR002591">
    <property type="entry name" value="Phosphodiest/P_Trfase"/>
</dbReference>
<dbReference type="Gene3D" id="3.40.720.10">
    <property type="entry name" value="Alkaline Phosphatase, subunit A"/>
    <property type="match status" value="1"/>
</dbReference>
<name>E2PX87_STRCL</name>
<sequence>MDEVRDRVHNGRWRRAGSALLRVIVVWAVSTLTMLILAALLPDFRLQSQDGDSITRIALTAAWGAGAFGLLTALVWPLVVRALLLVPALVLGLLVFFLNGSLLLLALRLIPDGRGGANPETAVVVAAVMSAVASATSTALAVRDDDAYRRRLSRLATRRRRRSGADTTGPEGPGTVFLQLDGVGHEVLLRAAKDGLMPTVAGWLDHTHRLTPWRTDWSSQTGSSQLGILHGSNHDVPAFRWYEKDTGRLMVSNRPASAVELQRRAVERTGDGGLLTDGGASRGNLFSGGADQVALVLSVSTRRGRANRSRAGYFAYFSDPANAVRTAVSFAAEVCREIRQSARARLRGVEPRVPRGGLYPLIRAFATVVSRDVVVAAVLGDMLAGRRAVYADLVAYDEVAHHSGPHGQDAARVLHSLDRALALIGQVAEHAPRPYRIVLLSDHGQSPGETFEGAYGLDIKDLVRAGSGLPVSRKAERTRCGAEARAAAGEALRGALHRREASGGEPGEPLPGARPGSGPGSGSGGADSGAAAEPVVLASGNLALVSFPDVPHRLSKEQIDARHPALLATLAGHPGIGFLLVRSEKHGSVVLGPGGAEVPIAELADEGPLAVFGKGAADAVRRTDTFPHVADIMINSMYDPETGQVHAFERQIGSHGGLGGEQSQPFLLAPAELSPPVADGGELVGAEQVHRVLRRWLNEGGRPARPEGPEDEKAPPAGAGGTPGA</sequence>
<feature type="transmembrane region" description="Helical" evidence="2">
    <location>
        <begin position="20"/>
        <end position="41"/>
    </location>
</feature>
<keyword evidence="2" id="KW-0472">Membrane</keyword>